<dbReference type="AlphaFoldDB" id="A0A7K3LTV1"/>
<dbReference type="EMBL" id="JAADZU010000080">
    <property type="protein sequence ID" value="NDK91705.1"/>
    <property type="molecule type" value="Genomic_DNA"/>
</dbReference>
<organism evidence="18 19">
    <name type="scientific">Gordonia desulfuricans</name>
    <dbReference type="NCBI Taxonomy" id="89051"/>
    <lineage>
        <taxon>Bacteria</taxon>
        <taxon>Bacillati</taxon>
        <taxon>Actinomycetota</taxon>
        <taxon>Actinomycetes</taxon>
        <taxon>Mycobacteriales</taxon>
        <taxon>Gordoniaceae</taxon>
        <taxon>Gordonia</taxon>
    </lineage>
</organism>
<dbReference type="Pfam" id="PF06827">
    <property type="entry name" value="zf-FPG_IleRS"/>
    <property type="match status" value="1"/>
</dbReference>
<dbReference type="Pfam" id="PF06831">
    <property type="entry name" value="H2TH"/>
    <property type="match status" value="1"/>
</dbReference>
<dbReference type="GO" id="GO:0006284">
    <property type="term" value="P:base-excision repair"/>
    <property type="evidence" value="ECO:0007669"/>
    <property type="project" value="InterPro"/>
</dbReference>
<comment type="catalytic activity">
    <reaction evidence="1 15">
        <text>Hydrolysis of DNA containing ring-opened 7-methylguanine residues, releasing 2,6-diamino-4-hydroxy-5-(N-methyl)formamidopyrimidine.</text>
        <dbReference type="EC" id="3.2.2.23"/>
    </reaction>
</comment>
<comment type="function">
    <text evidence="15">Involved in base excision repair of DNA damaged by oxidation or by mutagenic agents. Acts as DNA glycosylase that recognizes and removes damaged bases. Has a preference for oxidized purines, such as 7,8-dihydro-8-oxoguanine (8-oxoG). Has AP (apurinic/apyrimidinic) lyase activity and introduces nicks in the DNA strand. Cleaves the DNA backbone by beta-delta elimination to generate a single-strand break at the site of the removed base with both 3'- and 5'-phosphates.</text>
</comment>
<evidence type="ECO:0000256" key="8">
    <source>
        <dbReference type="ARBA" id="ARBA00022833"/>
    </source>
</evidence>
<evidence type="ECO:0000313" key="18">
    <source>
        <dbReference type="EMBL" id="NDK91705.1"/>
    </source>
</evidence>
<dbReference type="InterPro" id="IPR012319">
    <property type="entry name" value="FPG_cat"/>
</dbReference>
<keyword evidence="19" id="KW-1185">Reference proteome</keyword>
<keyword evidence="4 15" id="KW-0479">Metal-binding</keyword>
<evidence type="ECO:0000256" key="13">
    <source>
        <dbReference type="ARBA" id="ARBA00023295"/>
    </source>
</evidence>
<dbReference type="PROSITE" id="PS01242">
    <property type="entry name" value="ZF_FPG_1"/>
    <property type="match status" value="1"/>
</dbReference>
<dbReference type="InterPro" id="IPR000214">
    <property type="entry name" value="Znf_DNA_glyclase/AP_lyase"/>
</dbReference>
<dbReference type="InterPro" id="IPR010663">
    <property type="entry name" value="Znf_FPG/IleRS"/>
</dbReference>
<evidence type="ECO:0000256" key="15">
    <source>
        <dbReference type="HAMAP-Rule" id="MF_00103"/>
    </source>
</evidence>
<keyword evidence="13 15" id="KW-0326">Glycosidase</keyword>
<comment type="catalytic activity">
    <reaction evidence="14 15">
        <text>2'-deoxyribonucleotide-(2'-deoxyribose 5'-phosphate)-2'-deoxyribonucleotide-DNA = a 3'-end 2'-deoxyribonucleotide-(2,3-dehydro-2,3-deoxyribose 5'-phosphate)-DNA + a 5'-end 5'-phospho-2'-deoxyribonucleoside-DNA + H(+)</text>
        <dbReference type="Rhea" id="RHEA:66592"/>
        <dbReference type="Rhea" id="RHEA-COMP:13180"/>
        <dbReference type="Rhea" id="RHEA-COMP:16897"/>
        <dbReference type="Rhea" id="RHEA-COMP:17067"/>
        <dbReference type="ChEBI" id="CHEBI:15378"/>
        <dbReference type="ChEBI" id="CHEBI:136412"/>
        <dbReference type="ChEBI" id="CHEBI:157695"/>
        <dbReference type="ChEBI" id="CHEBI:167181"/>
        <dbReference type="EC" id="4.2.99.18"/>
    </reaction>
</comment>
<evidence type="ECO:0000256" key="4">
    <source>
        <dbReference type="ARBA" id="ARBA00022723"/>
    </source>
</evidence>
<dbReference type="SUPFAM" id="SSF57716">
    <property type="entry name" value="Glucocorticoid receptor-like (DNA-binding domain)"/>
    <property type="match status" value="1"/>
</dbReference>
<evidence type="ECO:0000256" key="7">
    <source>
        <dbReference type="ARBA" id="ARBA00022801"/>
    </source>
</evidence>
<dbReference type="HAMAP" id="MF_00103">
    <property type="entry name" value="Fapy_DNA_glycosyl"/>
    <property type="match status" value="1"/>
</dbReference>
<keyword evidence="9 15" id="KW-0238">DNA-binding</keyword>
<feature type="active site" description="Proton donor; for delta-elimination activity" evidence="15">
    <location>
        <position position="297"/>
    </location>
</feature>
<keyword evidence="12 15" id="KW-0511">Multifunctional enzyme</keyword>
<keyword evidence="5 15" id="KW-0227">DNA damage</keyword>
<evidence type="ECO:0000313" key="19">
    <source>
        <dbReference type="Proteomes" id="UP000466307"/>
    </source>
</evidence>
<dbReference type="SUPFAM" id="SSF46946">
    <property type="entry name" value="S13-like H2TH domain"/>
    <property type="match status" value="1"/>
</dbReference>
<dbReference type="GO" id="GO:0140078">
    <property type="term" value="F:class I DNA-(apurinic or apyrimidinic site) endonuclease activity"/>
    <property type="evidence" value="ECO:0007669"/>
    <property type="project" value="UniProtKB-EC"/>
</dbReference>
<dbReference type="PROSITE" id="PS51068">
    <property type="entry name" value="FPG_CAT"/>
    <property type="match status" value="1"/>
</dbReference>
<evidence type="ECO:0000256" key="6">
    <source>
        <dbReference type="ARBA" id="ARBA00022771"/>
    </source>
</evidence>
<dbReference type="SUPFAM" id="SSF81624">
    <property type="entry name" value="N-terminal domain of MutM-like DNA repair proteins"/>
    <property type="match status" value="1"/>
</dbReference>
<evidence type="ECO:0000256" key="5">
    <source>
        <dbReference type="ARBA" id="ARBA00022763"/>
    </source>
</evidence>
<feature type="active site" description="Proton donor" evidence="15">
    <location>
        <position position="3"/>
    </location>
</feature>
<protein>
    <recommendedName>
        <fullName evidence="15">Formamidopyrimidine-DNA glycosylase</fullName>
        <shortName evidence="15">Fapy-DNA glycosylase</shortName>
        <ecNumber evidence="15">3.2.2.23</ecNumber>
    </recommendedName>
    <alternativeName>
        <fullName evidence="15">DNA-(apurinic or apyrimidinic site) lyase MutM</fullName>
        <shortName evidence="15">AP lyase MutM</shortName>
        <ecNumber evidence="15">4.2.99.18</ecNumber>
    </alternativeName>
</protein>
<evidence type="ECO:0000256" key="1">
    <source>
        <dbReference type="ARBA" id="ARBA00001668"/>
    </source>
</evidence>
<evidence type="ECO:0000256" key="12">
    <source>
        <dbReference type="ARBA" id="ARBA00023268"/>
    </source>
</evidence>
<evidence type="ECO:0000256" key="14">
    <source>
        <dbReference type="ARBA" id="ARBA00044632"/>
    </source>
</evidence>
<proteinExistence type="inferred from homology"/>
<dbReference type="InterPro" id="IPR035937">
    <property type="entry name" value="FPG_N"/>
</dbReference>
<dbReference type="GO" id="GO:0008270">
    <property type="term" value="F:zinc ion binding"/>
    <property type="evidence" value="ECO:0007669"/>
    <property type="project" value="UniProtKB-UniRule"/>
</dbReference>
<dbReference type="SMART" id="SM01232">
    <property type="entry name" value="H2TH"/>
    <property type="match status" value="1"/>
</dbReference>
<gene>
    <name evidence="15 18" type="primary">mutM</name>
    <name evidence="15" type="synonym">fpg</name>
    <name evidence="18" type="ORF">GYA93_19310</name>
</gene>
<dbReference type="InterPro" id="IPR020629">
    <property type="entry name" value="FPG_Glyclase"/>
</dbReference>
<feature type="domain" description="Formamidopyrimidine-DNA glycosylase catalytic" evidence="17">
    <location>
        <begin position="2"/>
        <end position="141"/>
    </location>
</feature>
<feature type="binding site" evidence="15">
    <location>
        <position position="138"/>
    </location>
    <ligand>
        <name>DNA</name>
        <dbReference type="ChEBI" id="CHEBI:16991"/>
    </ligand>
</feature>
<dbReference type="CDD" id="cd08966">
    <property type="entry name" value="EcFpg-like_N"/>
    <property type="match status" value="1"/>
</dbReference>
<dbReference type="NCBIfam" id="NF002211">
    <property type="entry name" value="PRK01103.1"/>
    <property type="match status" value="1"/>
</dbReference>
<dbReference type="PROSITE" id="PS51066">
    <property type="entry name" value="ZF_FPG_2"/>
    <property type="match status" value="1"/>
</dbReference>
<evidence type="ECO:0000256" key="3">
    <source>
        <dbReference type="ARBA" id="ARBA00011245"/>
    </source>
</evidence>
<feature type="binding site" evidence="15">
    <location>
        <position position="187"/>
    </location>
    <ligand>
        <name>DNA</name>
        <dbReference type="ChEBI" id="CHEBI:16991"/>
    </ligand>
</feature>
<dbReference type="PANTHER" id="PTHR22993:SF9">
    <property type="entry name" value="FORMAMIDOPYRIMIDINE-DNA GLYCOSYLASE"/>
    <property type="match status" value="1"/>
</dbReference>
<keyword evidence="7 15" id="KW-0378">Hydrolase</keyword>
<feature type="active site" description="Schiff-base intermediate with DNA" evidence="15">
    <location>
        <position position="2"/>
    </location>
</feature>
<dbReference type="GO" id="GO:0006979">
    <property type="term" value="P:response to oxidative stress"/>
    <property type="evidence" value="ECO:0007669"/>
    <property type="project" value="UniProtKB-ARBA"/>
</dbReference>
<keyword evidence="6 15" id="KW-0863">Zinc-finger</keyword>
<dbReference type="Gene3D" id="1.10.8.50">
    <property type="match status" value="1"/>
</dbReference>
<dbReference type="GO" id="GO:0034039">
    <property type="term" value="F:8-oxo-7,8-dihydroguanine DNA N-glycosylase activity"/>
    <property type="evidence" value="ECO:0007669"/>
    <property type="project" value="TreeGrafter"/>
</dbReference>
<evidence type="ECO:0000256" key="10">
    <source>
        <dbReference type="ARBA" id="ARBA00023204"/>
    </source>
</evidence>
<sequence length="312" mass="33790">MPELPEVETVRIGLVDHVVGRRITDVEVAHPRAVRRHPGGATDLIGRLTGKTVTAARRRGKFLWLEVSDATDDAALVVHLGMSGQMLISQRDAPDHTHLRIRAGLDGGVAVGDVAAGDVAVGDGAGAVGAELRFVDQRTFGGWHVDELVDDPFRPGEQVPASVAHIAPDPFDPGYDREVVVARMRAKHTEIKRALLDQTVISGVGNIYADEALWRAKLHGTRMTDTLAPKRIRELLDAATEVMAQALAVGGTSFDALYVNVNGQSGYFSRSLDVYGRVGEPCNRCGTPIVREQFMNRGSHFCPRCQRIGHSV</sequence>
<evidence type="ECO:0000256" key="11">
    <source>
        <dbReference type="ARBA" id="ARBA00023239"/>
    </source>
</evidence>
<comment type="similarity">
    <text evidence="2 15">Belongs to the FPG family.</text>
</comment>
<evidence type="ECO:0000256" key="2">
    <source>
        <dbReference type="ARBA" id="ARBA00009409"/>
    </source>
</evidence>
<dbReference type="SMART" id="SM00898">
    <property type="entry name" value="Fapy_DNA_glyco"/>
    <property type="match status" value="1"/>
</dbReference>
<comment type="subunit">
    <text evidence="3 15">Monomer.</text>
</comment>
<evidence type="ECO:0000259" key="17">
    <source>
        <dbReference type="PROSITE" id="PS51068"/>
    </source>
</evidence>
<dbReference type="InterPro" id="IPR015886">
    <property type="entry name" value="H2TH_FPG"/>
</dbReference>
<keyword evidence="10 15" id="KW-0234">DNA repair</keyword>
<name>A0A7K3LTV1_9ACTN</name>
<feature type="binding site" evidence="15">
    <location>
        <position position="98"/>
    </location>
    <ligand>
        <name>DNA</name>
        <dbReference type="ChEBI" id="CHEBI:16991"/>
    </ligand>
</feature>
<keyword evidence="8 15" id="KW-0862">Zinc</keyword>
<comment type="cofactor">
    <cofactor evidence="15">
        <name>Zn(2+)</name>
        <dbReference type="ChEBI" id="CHEBI:29105"/>
    </cofactor>
    <text evidence="15">Binds 1 zinc ion per subunit.</text>
</comment>
<dbReference type="FunFam" id="1.10.8.50:FF:000003">
    <property type="entry name" value="Formamidopyrimidine-DNA glycosylase"/>
    <property type="match status" value="1"/>
</dbReference>
<dbReference type="Gene3D" id="3.20.190.10">
    <property type="entry name" value="MutM-like, N-terminal"/>
    <property type="match status" value="1"/>
</dbReference>
<evidence type="ECO:0000259" key="16">
    <source>
        <dbReference type="PROSITE" id="PS51066"/>
    </source>
</evidence>
<feature type="domain" description="FPG-type" evidence="16">
    <location>
        <begin position="273"/>
        <end position="307"/>
    </location>
</feature>
<dbReference type="EC" id="3.2.2.23" evidence="15"/>
<evidence type="ECO:0000256" key="9">
    <source>
        <dbReference type="ARBA" id="ARBA00023125"/>
    </source>
</evidence>
<reference evidence="18 19" key="1">
    <citation type="submission" date="2020-01" db="EMBL/GenBank/DDBJ databases">
        <title>Investigation of new actinobacteria for the biodesulphurisation of diesel fuel.</title>
        <authorList>
            <person name="Athi Narayanan S.M."/>
        </authorList>
    </citation>
    <scope>NUCLEOTIDE SEQUENCE [LARGE SCALE GENOMIC DNA]</scope>
    <source>
        <strain evidence="18 19">213E</strain>
    </source>
</reference>
<accession>A0A7K3LTV1</accession>
<dbReference type="Proteomes" id="UP000466307">
    <property type="component" value="Unassembled WGS sequence"/>
</dbReference>
<dbReference type="InterPro" id="IPR010979">
    <property type="entry name" value="Ribosomal_uS13-like_H2TH"/>
</dbReference>
<dbReference type="Pfam" id="PF01149">
    <property type="entry name" value="Fapy_DNA_glyco"/>
    <property type="match status" value="1"/>
</dbReference>
<dbReference type="RefSeq" id="WP_059035120.1">
    <property type="nucleotide sequence ID" value="NZ_JAADZU010000080.1"/>
</dbReference>
<feature type="active site" description="Proton donor; for beta-elimination activity" evidence="15">
    <location>
        <position position="61"/>
    </location>
</feature>
<dbReference type="GO" id="GO:0003684">
    <property type="term" value="F:damaged DNA binding"/>
    <property type="evidence" value="ECO:0007669"/>
    <property type="project" value="InterPro"/>
</dbReference>
<dbReference type="InterPro" id="IPR015887">
    <property type="entry name" value="DNA_glyclase_Znf_dom_DNA_BS"/>
</dbReference>
<keyword evidence="11 15" id="KW-0456">Lyase</keyword>
<dbReference type="GO" id="GO:0003690">
    <property type="term" value="F:double-stranded DNA binding"/>
    <property type="evidence" value="ECO:0007669"/>
    <property type="project" value="UniProtKB-ARBA"/>
</dbReference>
<comment type="caution">
    <text evidence="18">The sequence shown here is derived from an EMBL/GenBank/DDBJ whole genome shotgun (WGS) entry which is preliminary data.</text>
</comment>
<dbReference type="PANTHER" id="PTHR22993">
    <property type="entry name" value="FORMAMIDOPYRIMIDINE-DNA GLYCOSYLASE"/>
    <property type="match status" value="1"/>
</dbReference>
<dbReference type="EC" id="4.2.99.18" evidence="15"/>